<feature type="compositionally biased region" description="Basic and acidic residues" evidence="1">
    <location>
        <begin position="48"/>
        <end position="81"/>
    </location>
</feature>
<evidence type="ECO:0000313" key="4">
    <source>
        <dbReference type="Proteomes" id="UP000324974"/>
    </source>
</evidence>
<feature type="region of interest" description="Disordered" evidence="1">
    <location>
        <begin position="36"/>
        <end position="98"/>
    </location>
</feature>
<protein>
    <recommendedName>
        <fullName evidence="5">Zinc finger/thioredoxin putative domain-containing protein</fullName>
    </recommendedName>
</protein>
<sequence>MDIKIRCPHCETKLVVGDELVGQAVLCEDCNKQFTVEQPAGSSGKSSSGERPRDRGERDDRGEERPRSRRRDDDDHGRSRDDFDDEDDRPIRRKPKRSSSHVAPLIFGSLLILMTLGVGVGMYFTFGFGTSSSRDGFGVPNNRGGMVGVPAVGGSRYRLSDAQWIAGNTFAVTVATENGRTDPTLVRLVYRSLDGTGNYAFSMPLGPRQPITVPKIGGGRTPTTMWVEPITGGAPLSNMITLN</sequence>
<dbReference type="EMBL" id="CP042425">
    <property type="protein sequence ID" value="QEL14547.1"/>
    <property type="molecule type" value="Genomic_DNA"/>
</dbReference>
<name>A0A5C1A8F4_9BACT</name>
<proteinExistence type="predicted"/>
<accession>A0A5C1A8F4</accession>
<evidence type="ECO:0008006" key="5">
    <source>
        <dbReference type="Google" id="ProtNLM"/>
    </source>
</evidence>
<gene>
    <name evidence="3" type="ORF">PX52LOC_01437</name>
</gene>
<evidence type="ECO:0000256" key="1">
    <source>
        <dbReference type="SAM" id="MobiDB-lite"/>
    </source>
</evidence>
<dbReference type="Proteomes" id="UP000324974">
    <property type="component" value="Chromosome"/>
</dbReference>
<feature type="transmembrane region" description="Helical" evidence="2">
    <location>
        <begin position="102"/>
        <end position="124"/>
    </location>
</feature>
<reference evidence="4" key="1">
    <citation type="submission" date="2019-08" db="EMBL/GenBank/DDBJ databases">
        <title>Limnoglobus roseus gen. nov., sp. nov., a novel freshwater planctomycete with a giant genome from the family Gemmataceae.</title>
        <authorList>
            <person name="Kulichevskaya I.S."/>
            <person name="Naumoff D.G."/>
            <person name="Miroshnikov K."/>
            <person name="Ivanova A."/>
            <person name="Philippov D.A."/>
            <person name="Hakobyan A."/>
            <person name="Rijpstra I.C."/>
            <person name="Sinninghe Damste J.S."/>
            <person name="Liesack W."/>
            <person name="Dedysh S.N."/>
        </authorList>
    </citation>
    <scope>NUCLEOTIDE SEQUENCE [LARGE SCALE GENOMIC DNA]</scope>
    <source>
        <strain evidence="4">PX52</strain>
    </source>
</reference>
<keyword evidence="2" id="KW-1133">Transmembrane helix</keyword>
<evidence type="ECO:0000256" key="2">
    <source>
        <dbReference type="SAM" id="Phobius"/>
    </source>
</evidence>
<feature type="compositionally biased region" description="Polar residues" evidence="1">
    <location>
        <begin position="36"/>
        <end position="45"/>
    </location>
</feature>
<keyword evidence="2" id="KW-0812">Transmembrane</keyword>
<evidence type="ECO:0000313" key="3">
    <source>
        <dbReference type="EMBL" id="QEL14547.1"/>
    </source>
</evidence>
<organism evidence="3 4">
    <name type="scientific">Limnoglobus roseus</name>
    <dbReference type="NCBI Taxonomy" id="2598579"/>
    <lineage>
        <taxon>Bacteria</taxon>
        <taxon>Pseudomonadati</taxon>
        <taxon>Planctomycetota</taxon>
        <taxon>Planctomycetia</taxon>
        <taxon>Gemmatales</taxon>
        <taxon>Gemmataceae</taxon>
        <taxon>Limnoglobus</taxon>
    </lineage>
</organism>
<dbReference type="RefSeq" id="WP_149109432.1">
    <property type="nucleotide sequence ID" value="NZ_CP042425.1"/>
</dbReference>
<dbReference type="KEGG" id="lrs:PX52LOC_01437"/>
<dbReference type="OrthoDB" id="288063at2"/>
<keyword evidence="4" id="KW-1185">Reference proteome</keyword>
<dbReference type="AlphaFoldDB" id="A0A5C1A8F4"/>
<keyword evidence="2" id="KW-0472">Membrane</keyword>